<name>A0A5C5ZUB6_9BACT</name>
<dbReference type="InterPro" id="IPR013324">
    <property type="entry name" value="RNA_pol_sigma_r3/r4-like"/>
</dbReference>
<dbReference type="InterPro" id="IPR039425">
    <property type="entry name" value="RNA_pol_sigma-70-like"/>
</dbReference>
<evidence type="ECO:0000256" key="4">
    <source>
        <dbReference type="ARBA" id="ARBA00023163"/>
    </source>
</evidence>
<dbReference type="Gene3D" id="1.10.1740.10">
    <property type="match status" value="1"/>
</dbReference>
<evidence type="ECO:0000313" key="9">
    <source>
        <dbReference type="Proteomes" id="UP000315440"/>
    </source>
</evidence>
<dbReference type="AlphaFoldDB" id="A0A5C5ZUB6"/>
<dbReference type="GO" id="GO:0016987">
    <property type="term" value="F:sigma factor activity"/>
    <property type="evidence" value="ECO:0007669"/>
    <property type="project" value="UniProtKB-KW"/>
</dbReference>
<keyword evidence="2" id="KW-0805">Transcription regulation</keyword>
<dbReference type="GO" id="GO:0003677">
    <property type="term" value="F:DNA binding"/>
    <property type="evidence" value="ECO:0007669"/>
    <property type="project" value="InterPro"/>
</dbReference>
<gene>
    <name evidence="8" type="ORF">Mal64_08820</name>
</gene>
<dbReference type="SUPFAM" id="SSF88946">
    <property type="entry name" value="Sigma2 domain of RNA polymerase sigma factors"/>
    <property type="match status" value="1"/>
</dbReference>
<dbReference type="PANTHER" id="PTHR43133:SF51">
    <property type="entry name" value="RNA POLYMERASE SIGMA FACTOR"/>
    <property type="match status" value="1"/>
</dbReference>
<feature type="region of interest" description="Disordered" evidence="5">
    <location>
        <begin position="1"/>
        <end position="75"/>
    </location>
</feature>
<accession>A0A5C5ZUB6</accession>
<evidence type="ECO:0000259" key="7">
    <source>
        <dbReference type="Pfam" id="PF08281"/>
    </source>
</evidence>
<feature type="domain" description="RNA polymerase sigma-70 region 2" evidence="6">
    <location>
        <begin position="86"/>
        <end position="153"/>
    </location>
</feature>
<dbReference type="Pfam" id="PF04542">
    <property type="entry name" value="Sigma70_r2"/>
    <property type="match status" value="1"/>
</dbReference>
<protein>
    <submittedName>
        <fullName evidence="8">RNA polymerase sigma factor</fullName>
    </submittedName>
</protein>
<evidence type="ECO:0000256" key="5">
    <source>
        <dbReference type="SAM" id="MobiDB-lite"/>
    </source>
</evidence>
<dbReference type="InterPro" id="IPR014331">
    <property type="entry name" value="RNA_pol_sigma70_ECF_RHOBA"/>
</dbReference>
<evidence type="ECO:0000256" key="1">
    <source>
        <dbReference type="ARBA" id="ARBA00010641"/>
    </source>
</evidence>
<dbReference type="EMBL" id="SJPQ01000001">
    <property type="protein sequence ID" value="TWT90491.1"/>
    <property type="molecule type" value="Genomic_DNA"/>
</dbReference>
<dbReference type="Pfam" id="PF08281">
    <property type="entry name" value="Sigma70_r4_2"/>
    <property type="match status" value="1"/>
</dbReference>
<dbReference type="GO" id="GO:0006352">
    <property type="term" value="P:DNA-templated transcription initiation"/>
    <property type="evidence" value="ECO:0007669"/>
    <property type="project" value="InterPro"/>
</dbReference>
<dbReference type="Proteomes" id="UP000315440">
    <property type="component" value="Unassembled WGS sequence"/>
</dbReference>
<reference evidence="8 9" key="1">
    <citation type="submission" date="2019-02" db="EMBL/GenBank/DDBJ databases">
        <title>Deep-cultivation of Planctomycetes and their phenomic and genomic characterization uncovers novel biology.</title>
        <authorList>
            <person name="Wiegand S."/>
            <person name="Jogler M."/>
            <person name="Boedeker C."/>
            <person name="Pinto D."/>
            <person name="Vollmers J."/>
            <person name="Rivas-Marin E."/>
            <person name="Kohn T."/>
            <person name="Peeters S.H."/>
            <person name="Heuer A."/>
            <person name="Rast P."/>
            <person name="Oberbeckmann S."/>
            <person name="Bunk B."/>
            <person name="Jeske O."/>
            <person name="Meyerdierks A."/>
            <person name="Storesund J.E."/>
            <person name="Kallscheuer N."/>
            <person name="Luecker S."/>
            <person name="Lage O.M."/>
            <person name="Pohl T."/>
            <person name="Merkel B.J."/>
            <person name="Hornburger P."/>
            <person name="Mueller R.-W."/>
            <person name="Bruemmer F."/>
            <person name="Labrenz M."/>
            <person name="Spormann A.M."/>
            <person name="Op Den Camp H."/>
            <person name="Overmann J."/>
            <person name="Amann R."/>
            <person name="Jetten M.S.M."/>
            <person name="Mascher T."/>
            <person name="Medema M.H."/>
            <person name="Devos D.P."/>
            <person name="Kaster A.-K."/>
            <person name="Ovreas L."/>
            <person name="Rohde M."/>
            <person name="Galperin M.Y."/>
            <person name="Jogler C."/>
        </authorList>
    </citation>
    <scope>NUCLEOTIDE SEQUENCE [LARGE SCALE GENOMIC DNA]</scope>
    <source>
        <strain evidence="8 9">Mal64</strain>
    </source>
</reference>
<evidence type="ECO:0000259" key="6">
    <source>
        <dbReference type="Pfam" id="PF04542"/>
    </source>
</evidence>
<dbReference type="CDD" id="cd06171">
    <property type="entry name" value="Sigma70_r4"/>
    <property type="match status" value="1"/>
</dbReference>
<dbReference type="NCBIfam" id="TIGR02989">
    <property type="entry name" value="Sig-70_gvs1"/>
    <property type="match status" value="1"/>
</dbReference>
<dbReference type="PANTHER" id="PTHR43133">
    <property type="entry name" value="RNA POLYMERASE ECF-TYPE SIGMA FACTO"/>
    <property type="match status" value="1"/>
</dbReference>
<proteinExistence type="inferred from homology"/>
<sequence length="244" mass="26841">MQPLSDTKSKRPNAARAGIADDATRGVRPFNESSSGQASSNPGPPRRVTSAGMHDPPSNNPGGDGPDESSGAGLPGMSELDRFIDLLTRNQSGLRAYIFAALGNHNDAADVMQRTNLVLWKNAASFRPDAEFMPWAVTIAKYEILSFYRDRSRDKLVFSSEVASLLMQSAQDEVADPGERQDALRTCLKTLPKKSRQMIQMRYEEGGTLLQIAENLGRTENAIKCAFLRVRRALENCVERQLKA</sequence>
<comment type="similarity">
    <text evidence="1">Belongs to the sigma-70 factor family. ECF subfamily.</text>
</comment>
<keyword evidence="4" id="KW-0804">Transcription</keyword>
<dbReference type="NCBIfam" id="TIGR02937">
    <property type="entry name" value="sigma70-ECF"/>
    <property type="match status" value="1"/>
</dbReference>
<dbReference type="InterPro" id="IPR036388">
    <property type="entry name" value="WH-like_DNA-bd_sf"/>
</dbReference>
<organism evidence="8 9">
    <name type="scientific">Pseudobythopirellula maris</name>
    <dbReference type="NCBI Taxonomy" id="2527991"/>
    <lineage>
        <taxon>Bacteria</taxon>
        <taxon>Pseudomonadati</taxon>
        <taxon>Planctomycetota</taxon>
        <taxon>Planctomycetia</taxon>
        <taxon>Pirellulales</taxon>
        <taxon>Lacipirellulaceae</taxon>
        <taxon>Pseudobythopirellula</taxon>
    </lineage>
</organism>
<dbReference type="SUPFAM" id="SSF88659">
    <property type="entry name" value="Sigma3 and sigma4 domains of RNA polymerase sigma factors"/>
    <property type="match status" value="1"/>
</dbReference>
<dbReference type="OrthoDB" id="6383365at2"/>
<dbReference type="Gene3D" id="1.10.10.10">
    <property type="entry name" value="Winged helix-like DNA-binding domain superfamily/Winged helix DNA-binding domain"/>
    <property type="match status" value="1"/>
</dbReference>
<keyword evidence="9" id="KW-1185">Reference proteome</keyword>
<feature type="compositionally biased region" description="Polar residues" evidence="5">
    <location>
        <begin position="31"/>
        <end position="41"/>
    </location>
</feature>
<comment type="caution">
    <text evidence="8">The sequence shown here is derived from an EMBL/GenBank/DDBJ whole genome shotgun (WGS) entry which is preliminary data.</text>
</comment>
<evidence type="ECO:0000313" key="8">
    <source>
        <dbReference type="EMBL" id="TWT90491.1"/>
    </source>
</evidence>
<dbReference type="InterPro" id="IPR013249">
    <property type="entry name" value="RNA_pol_sigma70_r4_t2"/>
</dbReference>
<dbReference type="InterPro" id="IPR013325">
    <property type="entry name" value="RNA_pol_sigma_r2"/>
</dbReference>
<dbReference type="InterPro" id="IPR007627">
    <property type="entry name" value="RNA_pol_sigma70_r2"/>
</dbReference>
<evidence type="ECO:0000256" key="2">
    <source>
        <dbReference type="ARBA" id="ARBA00023015"/>
    </source>
</evidence>
<evidence type="ECO:0000256" key="3">
    <source>
        <dbReference type="ARBA" id="ARBA00023082"/>
    </source>
</evidence>
<feature type="domain" description="RNA polymerase sigma factor 70 region 4 type 2" evidence="7">
    <location>
        <begin position="182"/>
        <end position="234"/>
    </location>
</feature>
<keyword evidence="3" id="KW-0731">Sigma factor</keyword>
<dbReference type="InterPro" id="IPR014284">
    <property type="entry name" value="RNA_pol_sigma-70_dom"/>
</dbReference>